<dbReference type="GO" id="GO:0004497">
    <property type="term" value="F:monooxygenase activity"/>
    <property type="evidence" value="ECO:0007669"/>
    <property type="project" value="UniProtKB-KW"/>
</dbReference>
<dbReference type="InterPro" id="IPR011008">
    <property type="entry name" value="Dimeric_a/b-barrel"/>
</dbReference>
<dbReference type="SUPFAM" id="SSF54909">
    <property type="entry name" value="Dimeric alpha+beta barrel"/>
    <property type="match status" value="1"/>
</dbReference>
<name>A0A127V9K3_9SPHI</name>
<dbReference type="PANTHER" id="PTHR33336:SF15">
    <property type="entry name" value="ABM DOMAIN-CONTAINING PROTEIN"/>
    <property type="match status" value="1"/>
</dbReference>
<dbReference type="Pfam" id="PF03992">
    <property type="entry name" value="ABM"/>
    <property type="match status" value="1"/>
</dbReference>
<protein>
    <submittedName>
        <fullName evidence="2">Antibiotic biosynthesis monooxygenase</fullName>
    </submittedName>
</protein>
<dbReference type="Proteomes" id="UP000071561">
    <property type="component" value="Chromosome"/>
</dbReference>
<dbReference type="PATRIC" id="fig|188932.3.peg.1134"/>
<dbReference type="Gene3D" id="3.30.70.100">
    <property type="match status" value="1"/>
</dbReference>
<proteinExistence type="predicted"/>
<organism evidence="2 3">
    <name type="scientific">Pedobacter cryoconitis</name>
    <dbReference type="NCBI Taxonomy" id="188932"/>
    <lineage>
        <taxon>Bacteria</taxon>
        <taxon>Pseudomonadati</taxon>
        <taxon>Bacteroidota</taxon>
        <taxon>Sphingobacteriia</taxon>
        <taxon>Sphingobacteriales</taxon>
        <taxon>Sphingobacteriaceae</taxon>
        <taxon>Pedobacter</taxon>
    </lineage>
</organism>
<keyword evidence="2" id="KW-0560">Oxidoreductase</keyword>
<dbReference type="InterPro" id="IPR050744">
    <property type="entry name" value="AI-2_Isomerase_LsrG"/>
</dbReference>
<accession>A0A127V9K3</accession>
<dbReference type="InterPro" id="IPR007138">
    <property type="entry name" value="ABM_dom"/>
</dbReference>
<dbReference type="KEGG" id="pcm:AY601_1098"/>
<dbReference type="PANTHER" id="PTHR33336">
    <property type="entry name" value="QUINOL MONOOXYGENASE YGIN-RELATED"/>
    <property type="match status" value="1"/>
</dbReference>
<dbReference type="PROSITE" id="PS51725">
    <property type="entry name" value="ABM"/>
    <property type="match status" value="1"/>
</dbReference>
<keyword evidence="3" id="KW-1185">Reference proteome</keyword>
<sequence length="92" mass="10884">MNIYLTVIVKAKPEHQQEVKNLLYKLPELSKKEDACIGYDVHQSIEDKNIFILNEKWESLDGLSLHNEQSYSKEFFAIFHKLQENPISYRSK</sequence>
<keyword evidence="2" id="KW-0503">Monooxygenase</keyword>
<dbReference type="EMBL" id="CP014504">
    <property type="protein sequence ID" value="AMP98026.1"/>
    <property type="molecule type" value="Genomic_DNA"/>
</dbReference>
<evidence type="ECO:0000313" key="3">
    <source>
        <dbReference type="Proteomes" id="UP000071561"/>
    </source>
</evidence>
<dbReference type="AlphaFoldDB" id="A0A127V9K3"/>
<dbReference type="RefSeq" id="WP_068397571.1">
    <property type="nucleotide sequence ID" value="NZ_CP014504.1"/>
</dbReference>
<evidence type="ECO:0000259" key="1">
    <source>
        <dbReference type="PROSITE" id="PS51725"/>
    </source>
</evidence>
<gene>
    <name evidence="2" type="ORF">AY601_1098</name>
</gene>
<feature type="domain" description="ABM" evidence="1">
    <location>
        <begin position="3"/>
        <end position="92"/>
    </location>
</feature>
<dbReference type="OrthoDB" id="9806189at2"/>
<evidence type="ECO:0000313" key="2">
    <source>
        <dbReference type="EMBL" id="AMP98026.1"/>
    </source>
</evidence>
<reference evidence="2 3" key="1">
    <citation type="submission" date="2016-03" db="EMBL/GenBank/DDBJ databases">
        <title>Complete genome sequence of Pedobacter cryoconitis PAMC 27485.</title>
        <authorList>
            <person name="Lee J."/>
            <person name="Kim O.-S."/>
        </authorList>
    </citation>
    <scope>NUCLEOTIDE SEQUENCE [LARGE SCALE GENOMIC DNA]</scope>
    <source>
        <strain evidence="2 3">PAMC 27485</strain>
    </source>
</reference>